<dbReference type="EMBL" id="CP005385">
    <property type="protein sequence ID" value="AGK03673.1"/>
    <property type="molecule type" value="Genomic_DNA"/>
</dbReference>
<feature type="binding site" evidence="2">
    <location>
        <begin position="189"/>
        <end position="196"/>
    </location>
    <ligand>
        <name>ATP</name>
        <dbReference type="ChEBI" id="CHEBI:30616"/>
    </ligand>
</feature>
<dbReference type="KEGG" id="mre:K649_01845"/>
<dbReference type="STRING" id="504728.K649_01845"/>
<dbReference type="PANTHER" id="PTHR13504">
    <property type="entry name" value="FIDO DOMAIN-CONTAINING PROTEIN DDB_G0283145"/>
    <property type="match status" value="1"/>
</dbReference>
<dbReference type="GO" id="GO:0005524">
    <property type="term" value="F:ATP binding"/>
    <property type="evidence" value="ECO:0007669"/>
    <property type="project" value="UniProtKB-KW"/>
</dbReference>
<organism evidence="4 5">
    <name type="scientific">Meiothermus ruber (strain ATCC 35948 / DSM 1279 / VKM B-1258 / 21)</name>
    <name type="common">Thermus ruber</name>
    <dbReference type="NCBI Taxonomy" id="504728"/>
    <lineage>
        <taxon>Bacteria</taxon>
        <taxon>Thermotogati</taxon>
        <taxon>Deinococcota</taxon>
        <taxon>Deinococci</taxon>
        <taxon>Thermales</taxon>
        <taxon>Thermaceae</taxon>
        <taxon>Meiothermus</taxon>
    </lineage>
</organism>
<dbReference type="eggNOG" id="COG3177">
    <property type="taxonomic scope" value="Bacteria"/>
</dbReference>
<protein>
    <submittedName>
        <fullName evidence="4">Filamentation induced by cAMP protein fic</fullName>
    </submittedName>
</protein>
<dbReference type="SUPFAM" id="SSF140931">
    <property type="entry name" value="Fic-like"/>
    <property type="match status" value="1"/>
</dbReference>
<reference evidence="4 5" key="1">
    <citation type="submission" date="2013-04" db="EMBL/GenBank/DDBJ databases">
        <authorList>
            <person name="Chin J."/>
            <person name="Alexander D.H."/>
            <person name="Marks P."/>
            <person name="Korlach J."/>
            <person name="Clum A."/>
            <person name="Copeland A."/>
        </authorList>
    </citation>
    <scope>NUCLEOTIDE SEQUENCE [LARGE SCALE GENOMIC DNA]</scope>
    <source>
        <strain evidence="5">ATCC 35948 / DSM 1279 / VKM B-1258 / 21</strain>
    </source>
</reference>
<dbReference type="InterPro" id="IPR040198">
    <property type="entry name" value="Fido_containing"/>
</dbReference>
<evidence type="ECO:0000256" key="2">
    <source>
        <dbReference type="PIRSR" id="PIRSR640198-2"/>
    </source>
</evidence>
<evidence type="ECO:0000256" key="1">
    <source>
        <dbReference type="PIRSR" id="PIRSR640198-1"/>
    </source>
</evidence>
<evidence type="ECO:0000259" key="3">
    <source>
        <dbReference type="PROSITE" id="PS51459"/>
    </source>
</evidence>
<proteinExistence type="predicted"/>
<dbReference type="InterPro" id="IPR041657">
    <property type="entry name" value="HTH_17"/>
</dbReference>
<dbReference type="PROSITE" id="PS51459">
    <property type="entry name" value="FIDO"/>
    <property type="match status" value="1"/>
</dbReference>
<dbReference type="Gene3D" id="1.10.3290.10">
    <property type="entry name" value="Fido-like domain"/>
    <property type="match status" value="1"/>
</dbReference>
<evidence type="ECO:0000313" key="5">
    <source>
        <dbReference type="Proteomes" id="UP000013026"/>
    </source>
</evidence>
<dbReference type="Pfam" id="PF12728">
    <property type="entry name" value="HTH_17"/>
    <property type="match status" value="1"/>
</dbReference>
<sequence>MPISKGNMADSGFGPSDIVAERKALLERLGGLPATLLSVRNEEWLYMLQEDTHHSLAIEGHFATEQQLKAVLQGRRSGPEIVNYFRTAQSLYDLALQYHLEGQTHLDLALIRHIHSELWRDLAPDRGRFALNGEARVIQGAQVRPPVYDVEAYMRAFVRVTLELLRQYPILEALARSHTLFEAIHPFKDGNGRAGRILLSYLAINQGYVPIVIKGLHPEERNAYYQALEAADRGFHQGFPPPKPPLLLERLEEGNFAPLVGLLLEGMLPRLDQTIALSLAARVPLLGLEEVARALGVPRGTLYQWRKRGRLIVLKPQGRRAGLLSHPWLFLGTQDTPAQTPANFPPIRENQAGQTMSLFEAVLQNPTDTRLE</sequence>
<keyword evidence="2" id="KW-0067">ATP-binding</keyword>
<feature type="binding site" evidence="2">
    <location>
        <begin position="224"/>
        <end position="225"/>
    </location>
    <ligand>
        <name>ATP</name>
        <dbReference type="ChEBI" id="CHEBI:30616"/>
    </ligand>
</feature>
<name>M9XAI5_MEIRD</name>
<keyword evidence="2" id="KW-0547">Nucleotide-binding</keyword>
<dbReference type="Pfam" id="PF02661">
    <property type="entry name" value="Fic"/>
    <property type="match status" value="1"/>
</dbReference>
<dbReference type="InterPro" id="IPR003812">
    <property type="entry name" value="Fido"/>
</dbReference>
<dbReference type="AlphaFoldDB" id="M9XAI5"/>
<feature type="domain" description="Fido" evidence="3">
    <location>
        <begin position="106"/>
        <end position="249"/>
    </location>
</feature>
<dbReference type="PANTHER" id="PTHR13504:SF38">
    <property type="entry name" value="FIDO DOMAIN-CONTAINING PROTEIN"/>
    <property type="match status" value="1"/>
</dbReference>
<dbReference type="OrthoDB" id="9813719at2"/>
<feature type="active site" evidence="1">
    <location>
        <position position="185"/>
    </location>
</feature>
<dbReference type="Proteomes" id="UP000013026">
    <property type="component" value="Chromosome"/>
</dbReference>
<dbReference type="RefSeq" id="WP_015586328.1">
    <property type="nucleotide sequence ID" value="NC_013946.1"/>
</dbReference>
<evidence type="ECO:0000313" key="4">
    <source>
        <dbReference type="EMBL" id="AGK03673.1"/>
    </source>
</evidence>
<dbReference type="InterPro" id="IPR036597">
    <property type="entry name" value="Fido-like_dom_sf"/>
</dbReference>
<accession>M9XAI5</accession>
<gene>
    <name evidence="4" type="ORF">K649_01845</name>
</gene>
<dbReference type="PATRIC" id="fig|504728.9.peg.383"/>